<dbReference type="Proteomes" id="UP000018817">
    <property type="component" value="Unassembled WGS sequence"/>
</dbReference>
<dbReference type="VEuPathDB" id="FungiDB:PPTG_24628"/>
<dbReference type="EMBL" id="KI669695">
    <property type="protein sequence ID" value="ETM98404.1"/>
    <property type="molecule type" value="Genomic_DNA"/>
</dbReference>
<accession>W2PEI6</accession>
<protein>
    <submittedName>
        <fullName evidence="1">Uncharacterized protein</fullName>
    </submittedName>
</protein>
<dbReference type="GeneID" id="20193227"/>
<gene>
    <name evidence="1" type="ORF">PPTG_24628</name>
</gene>
<evidence type="ECO:0000313" key="2">
    <source>
        <dbReference type="Proteomes" id="UP000018817"/>
    </source>
</evidence>
<reference evidence="2" key="1">
    <citation type="submission" date="2011-12" db="EMBL/GenBank/DDBJ databases">
        <authorList>
            <consortium name="The Broad Institute Genome Sequencing Platform"/>
            <person name="Russ C."/>
            <person name="Tyler B."/>
            <person name="Panabieres F."/>
            <person name="Shan W."/>
            <person name="Tripathy S."/>
            <person name="Grunwald N."/>
            <person name="Machado M."/>
            <person name="Young S.K."/>
            <person name="Zeng Q."/>
            <person name="Gargeya S."/>
            <person name="Fitzgerald M."/>
            <person name="Haas B."/>
            <person name="Abouelleil A."/>
            <person name="Alvarado L."/>
            <person name="Arachchi H.M."/>
            <person name="Berlin A."/>
            <person name="Chapman S.B."/>
            <person name="Gearin G."/>
            <person name="Goldberg J."/>
            <person name="Griggs A."/>
            <person name="Gujja S."/>
            <person name="Hansen M."/>
            <person name="Heiman D."/>
            <person name="Howarth C."/>
            <person name="Larimer J."/>
            <person name="Lui A."/>
            <person name="MacDonald P.J.P."/>
            <person name="McCowen C."/>
            <person name="Montmayeur A."/>
            <person name="Murphy C."/>
            <person name="Neiman D."/>
            <person name="Pearson M."/>
            <person name="Priest M."/>
            <person name="Roberts A."/>
            <person name="Saif S."/>
            <person name="Shea T."/>
            <person name="Sisk P."/>
            <person name="Stolte C."/>
            <person name="Sykes S."/>
            <person name="Wortman J."/>
            <person name="Nusbaum C."/>
            <person name="Birren B."/>
        </authorList>
    </citation>
    <scope>NUCLEOTIDE SEQUENCE [LARGE SCALE GENOMIC DNA]</scope>
    <source>
        <strain evidence="2">INRA-310</strain>
    </source>
</reference>
<sequence>MDVCIDHILFLQQSAEEQYTAKVKRVGFRYNQNYDEGMSMLAKLATHHACNLVGDQYLVSGQETYDTTTVENTPAFFYSSQCQIGWPICCEFD</sequence>
<reference evidence="1 2" key="2">
    <citation type="submission" date="2013-11" db="EMBL/GenBank/DDBJ databases">
        <title>The Genome Sequence of Phytophthora parasitica INRA-310.</title>
        <authorList>
            <consortium name="The Broad Institute Genomics Platform"/>
            <person name="Russ C."/>
            <person name="Tyler B."/>
            <person name="Panabieres F."/>
            <person name="Shan W."/>
            <person name="Tripathy S."/>
            <person name="Grunwald N."/>
            <person name="Machado M."/>
            <person name="Johnson C.S."/>
            <person name="Arredondo F."/>
            <person name="Hong C."/>
            <person name="Coffey M."/>
            <person name="Young S.K."/>
            <person name="Zeng Q."/>
            <person name="Gargeya S."/>
            <person name="Fitzgerald M."/>
            <person name="Abouelleil A."/>
            <person name="Alvarado L."/>
            <person name="Chapman S.B."/>
            <person name="Gainer-Dewar J."/>
            <person name="Goldberg J."/>
            <person name="Griggs A."/>
            <person name="Gujja S."/>
            <person name="Hansen M."/>
            <person name="Howarth C."/>
            <person name="Imamovic A."/>
            <person name="Ireland A."/>
            <person name="Larimer J."/>
            <person name="McCowan C."/>
            <person name="Murphy C."/>
            <person name="Pearson M."/>
            <person name="Poon T.W."/>
            <person name="Priest M."/>
            <person name="Roberts A."/>
            <person name="Saif S."/>
            <person name="Shea T."/>
            <person name="Sykes S."/>
            <person name="Wortman J."/>
            <person name="Nusbaum C."/>
            <person name="Birren B."/>
        </authorList>
    </citation>
    <scope>NUCLEOTIDE SEQUENCE [LARGE SCALE GENOMIC DNA]</scope>
    <source>
        <strain evidence="1 2">INRA-310</strain>
    </source>
</reference>
<evidence type="ECO:0000313" key="1">
    <source>
        <dbReference type="EMBL" id="ETM98404.1"/>
    </source>
</evidence>
<name>W2PEI6_PHYN3</name>
<dbReference type="RefSeq" id="XP_008916303.1">
    <property type="nucleotide sequence ID" value="XM_008918055.1"/>
</dbReference>
<proteinExistence type="predicted"/>
<dbReference type="AlphaFoldDB" id="W2PEI6"/>
<organism evidence="1 2">
    <name type="scientific">Phytophthora nicotianae (strain INRA-310)</name>
    <name type="common">Phytophthora parasitica</name>
    <dbReference type="NCBI Taxonomy" id="761204"/>
    <lineage>
        <taxon>Eukaryota</taxon>
        <taxon>Sar</taxon>
        <taxon>Stramenopiles</taxon>
        <taxon>Oomycota</taxon>
        <taxon>Peronosporomycetes</taxon>
        <taxon>Peronosporales</taxon>
        <taxon>Peronosporaceae</taxon>
        <taxon>Phytophthora</taxon>
    </lineage>
</organism>